<keyword evidence="7" id="KW-0675">Receptor</keyword>
<feature type="region of interest" description="Disordered" evidence="9">
    <location>
        <begin position="1"/>
        <end position="22"/>
    </location>
</feature>
<evidence type="ECO:0000256" key="5">
    <source>
        <dbReference type="ARBA" id="ARBA00023040"/>
    </source>
</evidence>
<dbReference type="SUPFAM" id="SSF48452">
    <property type="entry name" value="TPR-like"/>
    <property type="match status" value="1"/>
</dbReference>
<dbReference type="WBParaSite" id="maker-uti_cns_0016358-snap-gene-0.2-mRNA-1">
    <property type="protein sequence ID" value="maker-uti_cns_0016358-snap-gene-0.2-mRNA-1"/>
    <property type="gene ID" value="maker-uti_cns_0016358-snap-gene-0.2"/>
</dbReference>
<reference evidence="13" key="1">
    <citation type="submission" date="2016-11" db="UniProtKB">
        <authorList>
            <consortium name="WormBaseParasite"/>
        </authorList>
    </citation>
    <scope>IDENTIFICATION</scope>
</reference>
<evidence type="ECO:0000256" key="3">
    <source>
        <dbReference type="ARBA" id="ARBA00022692"/>
    </source>
</evidence>
<keyword evidence="2" id="KW-1003">Cell membrane</keyword>
<evidence type="ECO:0000313" key="12">
    <source>
        <dbReference type="Proteomes" id="UP000095280"/>
    </source>
</evidence>
<feature type="transmembrane region" description="Helical" evidence="10">
    <location>
        <begin position="456"/>
        <end position="476"/>
    </location>
</feature>
<feature type="compositionally biased region" description="Acidic residues" evidence="9">
    <location>
        <begin position="236"/>
        <end position="259"/>
    </location>
</feature>
<keyword evidence="3 10" id="KW-0812">Transmembrane</keyword>
<evidence type="ECO:0000256" key="4">
    <source>
        <dbReference type="ARBA" id="ARBA00022989"/>
    </source>
</evidence>
<dbReference type="Gene3D" id="1.25.40.10">
    <property type="entry name" value="Tetratricopeptide repeat domain"/>
    <property type="match status" value="1"/>
</dbReference>
<dbReference type="SMART" id="SM01381">
    <property type="entry name" value="7TM_GPCR_Srsx"/>
    <property type="match status" value="1"/>
</dbReference>
<feature type="region of interest" description="Disordered" evidence="9">
    <location>
        <begin position="175"/>
        <end position="298"/>
    </location>
</feature>
<name>A0A1I8ISF1_9PLAT</name>
<feature type="transmembrane region" description="Helical" evidence="10">
    <location>
        <begin position="385"/>
        <end position="403"/>
    </location>
</feature>
<evidence type="ECO:0000256" key="7">
    <source>
        <dbReference type="ARBA" id="ARBA00023170"/>
    </source>
</evidence>
<dbReference type="GO" id="GO:0004930">
    <property type="term" value="F:G protein-coupled receptor activity"/>
    <property type="evidence" value="ECO:0007669"/>
    <property type="project" value="UniProtKB-KW"/>
</dbReference>
<feature type="compositionally biased region" description="Acidic residues" evidence="9">
    <location>
        <begin position="185"/>
        <end position="209"/>
    </location>
</feature>
<keyword evidence="4 10" id="KW-1133">Transmembrane helix</keyword>
<dbReference type="PROSITE" id="PS50262">
    <property type="entry name" value="G_PROTEIN_RECEP_F1_2"/>
    <property type="match status" value="1"/>
</dbReference>
<dbReference type="InterPro" id="IPR017452">
    <property type="entry name" value="GPCR_Rhodpsn_7TM"/>
</dbReference>
<feature type="transmembrane region" description="Helical" evidence="10">
    <location>
        <begin position="543"/>
        <end position="562"/>
    </location>
</feature>
<organism evidence="12 13">
    <name type="scientific">Macrostomum lignano</name>
    <dbReference type="NCBI Taxonomy" id="282301"/>
    <lineage>
        <taxon>Eukaryota</taxon>
        <taxon>Metazoa</taxon>
        <taxon>Spiralia</taxon>
        <taxon>Lophotrochozoa</taxon>
        <taxon>Platyhelminthes</taxon>
        <taxon>Rhabditophora</taxon>
        <taxon>Macrostomorpha</taxon>
        <taxon>Macrostomida</taxon>
        <taxon>Macrostomidae</taxon>
        <taxon>Macrostomum</taxon>
    </lineage>
</organism>
<evidence type="ECO:0000256" key="6">
    <source>
        <dbReference type="ARBA" id="ARBA00023136"/>
    </source>
</evidence>
<comment type="subcellular location">
    <subcellularLocation>
        <location evidence="1">Cell membrane</location>
        <topology evidence="1">Multi-pass membrane protein</topology>
    </subcellularLocation>
</comment>
<feature type="compositionally biased region" description="Acidic residues" evidence="9">
    <location>
        <begin position="283"/>
        <end position="294"/>
    </location>
</feature>
<dbReference type="Pfam" id="PF00001">
    <property type="entry name" value="7tm_1"/>
    <property type="match status" value="1"/>
</dbReference>
<dbReference type="PRINTS" id="PR00237">
    <property type="entry name" value="GPCRRHODOPSN"/>
</dbReference>
<evidence type="ECO:0000259" key="11">
    <source>
        <dbReference type="PROSITE" id="PS50262"/>
    </source>
</evidence>
<feature type="domain" description="G-protein coupled receptors family 1 profile" evidence="11">
    <location>
        <begin position="365"/>
        <end position="598"/>
    </location>
</feature>
<proteinExistence type="predicted"/>
<dbReference type="GO" id="GO:0005886">
    <property type="term" value="C:plasma membrane"/>
    <property type="evidence" value="ECO:0007669"/>
    <property type="project" value="UniProtKB-SubCell"/>
</dbReference>
<protein>
    <submittedName>
        <fullName evidence="13">G_PROTEIN_RECEP_F1_2 domain-containing protein</fullName>
    </submittedName>
</protein>
<evidence type="ECO:0000256" key="10">
    <source>
        <dbReference type="SAM" id="Phobius"/>
    </source>
</evidence>
<evidence type="ECO:0000313" key="13">
    <source>
        <dbReference type="WBParaSite" id="maker-uti_cns_0016358-snap-gene-0.2-mRNA-1"/>
    </source>
</evidence>
<accession>A0A1I8ISF1</accession>
<dbReference type="InterPro" id="IPR000276">
    <property type="entry name" value="GPCR_Rhodpsn"/>
</dbReference>
<evidence type="ECO:0000256" key="1">
    <source>
        <dbReference type="ARBA" id="ARBA00004651"/>
    </source>
</evidence>
<feature type="transmembrane region" description="Helical" evidence="10">
    <location>
        <begin position="582"/>
        <end position="601"/>
    </location>
</feature>
<keyword evidence="8" id="KW-0807">Transducer</keyword>
<dbReference type="Gene3D" id="1.20.1070.10">
    <property type="entry name" value="Rhodopsin 7-helix transmembrane proteins"/>
    <property type="match status" value="1"/>
</dbReference>
<dbReference type="InterPro" id="IPR011990">
    <property type="entry name" value="TPR-like_helical_dom_sf"/>
</dbReference>
<dbReference type="PANTHER" id="PTHR24228">
    <property type="entry name" value="B2 BRADYKININ RECEPTOR/ANGIOTENSIN II RECEPTOR"/>
    <property type="match status" value="1"/>
</dbReference>
<evidence type="ECO:0000256" key="8">
    <source>
        <dbReference type="ARBA" id="ARBA00023224"/>
    </source>
</evidence>
<evidence type="ECO:0000256" key="9">
    <source>
        <dbReference type="SAM" id="MobiDB-lite"/>
    </source>
</evidence>
<keyword evidence="12" id="KW-1185">Reference proteome</keyword>
<dbReference type="SUPFAM" id="SSF81321">
    <property type="entry name" value="Family A G protein-coupled receptor-like"/>
    <property type="match status" value="1"/>
</dbReference>
<keyword evidence="5" id="KW-0297">G-protein coupled receptor</keyword>
<feature type="transmembrane region" description="Helical" evidence="10">
    <location>
        <begin position="496"/>
        <end position="522"/>
    </location>
</feature>
<dbReference type="Proteomes" id="UP000095280">
    <property type="component" value="Unplaced"/>
</dbReference>
<feature type="transmembrane region" description="Helical" evidence="10">
    <location>
        <begin position="415"/>
        <end position="435"/>
    </location>
</feature>
<dbReference type="PANTHER" id="PTHR24228:SF59">
    <property type="entry name" value="NEUROPEPTIDE RECEPTOR 15"/>
    <property type="match status" value="1"/>
</dbReference>
<feature type="transmembrane region" description="Helical" evidence="10">
    <location>
        <begin position="352"/>
        <end position="373"/>
    </location>
</feature>
<dbReference type="CDD" id="cd00637">
    <property type="entry name" value="7tm_classA_rhodopsin-like"/>
    <property type="match status" value="1"/>
</dbReference>
<sequence length="736" mass="80201">MSEAKQQVQQHEEEDQEDALTEARELFMESDLEQALVKFKEAEAAASSDKTRWPEVLAAQTGQAEISIQKKEWAAAINQLTASVAAADAAAKASGDDEAATTASAARDLTRAHYMLGIALLGQSKIDEAKAEFESARTIANDAPDAVDMLSDIQDRLEQLDEVEEDDLVEIALEFGVAPEGSFVGEEDDEEEDFEEDEEEEEEEEEDEDSSRGQLATVNSRKRRAAAGVRANGGAGEEDDDEEEEDYEDEEEEEEEGDEVPTKRARQLAAGSRNGRRAVAASGDDEDEVEDEEEKSPILTGETLAYSGMELLDNGTTAFVDNASTTTAIDELPDSDGVYIAPNDPLTRGVDIFFLTAGSLIGMIGNLLIFVAVARVRSLQSATNWIVVNIAVADFIVCSYAMPTVLANRIAYRNLSSPILCICNAYLMFLYIYILHQNLYRRIFTKRKLVIICSSFWLMWFGYSGIVAALRGFAYISDSYMCFYYDDQTDFAVSFMLTLLGVGIPSLLAAACYSALFCRLFGLTARQVNQDLNSTRGYARERAALIPVVVAFCVFNVCWGPYSVHVYFDKFAFPIPRRVHNVILWLAMFNSCVNCIIYGILNKNFRRGYAIALGLQRFLLANVTTASPTVEMRRGQGTSIVANASPAGTAAQSSIHGGRSLKQQCCAADRMIAAVAGPAPGRKSLTAAAEESVAVAELCALADELEAAPRAPIGELSVRVGAADKLGAADHWALDA</sequence>
<evidence type="ECO:0000256" key="2">
    <source>
        <dbReference type="ARBA" id="ARBA00022475"/>
    </source>
</evidence>
<dbReference type="AlphaFoldDB" id="A0A1I8ISF1"/>
<keyword evidence="6 10" id="KW-0472">Membrane</keyword>